<feature type="region of interest" description="Disordered" evidence="7">
    <location>
        <begin position="239"/>
        <end position="259"/>
    </location>
</feature>
<comment type="caution">
    <text evidence="9">The sequence shown here is derived from an EMBL/GenBank/DDBJ whole genome shotgun (WGS) entry which is preliminary data.</text>
</comment>
<feature type="compositionally biased region" description="Polar residues" evidence="7">
    <location>
        <begin position="562"/>
        <end position="574"/>
    </location>
</feature>
<protein>
    <submittedName>
        <fullName evidence="9">RNA-binding protein MEX3D</fullName>
    </submittedName>
</protein>
<dbReference type="AlphaFoldDB" id="A0A6A4VCG9"/>
<keyword evidence="6" id="KW-0694">RNA-binding</keyword>
<dbReference type="InterPro" id="IPR047227">
    <property type="entry name" value="MEX3"/>
</dbReference>
<dbReference type="GO" id="GO:0003723">
    <property type="term" value="F:RNA binding"/>
    <property type="evidence" value="ECO:0007669"/>
    <property type="project" value="UniProtKB-UniRule"/>
</dbReference>
<organism evidence="9 10">
    <name type="scientific">Amphibalanus amphitrite</name>
    <name type="common">Striped barnacle</name>
    <name type="synonym">Balanus amphitrite</name>
    <dbReference type="NCBI Taxonomy" id="1232801"/>
    <lineage>
        <taxon>Eukaryota</taxon>
        <taxon>Metazoa</taxon>
        <taxon>Ecdysozoa</taxon>
        <taxon>Arthropoda</taxon>
        <taxon>Crustacea</taxon>
        <taxon>Multicrustacea</taxon>
        <taxon>Cirripedia</taxon>
        <taxon>Thoracica</taxon>
        <taxon>Thoracicalcarea</taxon>
        <taxon>Balanomorpha</taxon>
        <taxon>Balanoidea</taxon>
        <taxon>Balanidae</taxon>
        <taxon>Amphibalaninae</taxon>
        <taxon>Amphibalanus</taxon>
    </lineage>
</organism>
<dbReference type="PANTHER" id="PTHR23285">
    <property type="entry name" value="RING FINGER AND KH DOMAIN CONTAINING PROTEIN 1"/>
    <property type="match status" value="1"/>
</dbReference>
<dbReference type="PROSITE" id="PS50084">
    <property type="entry name" value="KH_TYPE_1"/>
    <property type="match status" value="2"/>
</dbReference>
<dbReference type="GO" id="GO:0005634">
    <property type="term" value="C:nucleus"/>
    <property type="evidence" value="ECO:0007669"/>
    <property type="project" value="UniProtKB-SubCell"/>
</dbReference>
<feature type="domain" description="K Homology" evidence="8">
    <location>
        <begin position="259"/>
        <end position="326"/>
    </location>
</feature>
<dbReference type="GO" id="GO:0010468">
    <property type="term" value="P:regulation of gene expression"/>
    <property type="evidence" value="ECO:0007669"/>
    <property type="project" value="UniProtKB-ARBA"/>
</dbReference>
<dbReference type="CDD" id="cd22424">
    <property type="entry name" value="KH-I_MEX3_rpt2"/>
    <property type="match status" value="1"/>
</dbReference>
<keyword evidence="5" id="KW-0539">Nucleus</keyword>
<reference evidence="9 10" key="1">
    <citation type="submission" date="2019-07" db="EMBL/GenBank/DDBJ databases">
        <title>Draft genome assembly of a fouling barnacle, Amphibalanus amphitrite (Darwin, 1854): The first reference genome for Thecostraca.</title>
        <authorList>
            <person name="Kim W."/>
        </authorList>
    </citation>
    <scope>NUCLEOTIDE SEQUENCE [LARGE SCALE GENOMIC DNA]</scope>
    <source>
        <strain evidence="9">SNU_AA5</strain>
        <tissue evidence="9">Soma without cirri and trophi</tissue>
    </source>
</reference>
<feature type="region of interest" description="Disordered" evidence="7">
    <location>
        <begin position="510"/>
        <end position="574"/>
    </location>
</feature>
<dbReference type="InterPro" id="IPR036612">
    <property type="entry name" value="KH_dom_type_1_sf"/>
</dbReference>
<evidence type="ECO:0000313" key="9">
    <source>
        <dbReference type="EMBL" id="KAF0290839.1"/>
    </source>
</evidence>
<evidence type="ECO:0000256" key="5">
    <source>
        <dbReference type="ARBA" id="ARBA00023242"/>
    </source>
</evidence>
<feature type="compositionally biased region" description="Polar residues" evidence="7">
    <location>
        <begin position="540"/>
        <end position="555"/>
    </location>
</feature>
<dbReference type="FunFam" id="3.30.1370.10:FF:000012">
    <property type="entry name" value="Mex-3 RNA-binding family member D"/>
    <property type="match status" value="1"/>
</dbReference>
<proteinExistence type="predicted"/>
<sequence length="574" mass="61465">MELVGMGKIENYRSGRYGGMSRDGGHGRDCGVVDTCSQYYRSYLRAVRWLAEECDKYYDDPQLGMDRIIKEIMLGRISPNNDDYVILVPLHGQDRHFMSSGIRVEEKTARLIREVQRDFDLQNDAKYFGQFKTACGKSLDQVRQQFYIDCFSECIHPQSSRMKANTTECVPVPSSEHVAEIVGKKGGKIKNIRAETNTYIKTPKRDEEPVFVITGRKEDVAFAKQKILAAAEHFSQLREARRQNPGGPAPALGPPKRDGDVTIQVEVPYEFVGLVVGQKGATIKRIQQDTNTYITTPSRRHRPIFEVVGQPDDVETAREAITAHISSRVDKFRSEAAAAAANGPPGGPTGYGGATSIGSFLGIDDSAFATPPAGAESGMFGSYGNTNLGGTWTGVPPPSMPPPVHRYAPPPPPPPPAPASGSRLSAFRNLQQPDGLETLSASLRELALADPWQSDSRGRTASLPADPADAPCSRRGSEESTSHALDLLFSRPGPLGWDAGVISAPLPAAKGSSETLNSDSGVETTTPPPLDGFFGPIGSKRTSPTAALLGGSSSPIAALLGGSSSPTSALLGSD</sequence>
<accession>A0A6A4VCG9</accession>
<dbReference type="SUPFAM" id="SSF54791">
    <property type="entry name" value="Eukaryotic type KH-domain (KH-domain type I)"/>
    <property type="match status" value="2"/>
</dbReference>
<keyword evidence="3" id="KW-0963">Cytoplasm</keyword>
<dbReference type="Proteomes" id="UP000440578">
    <property type="component" value="Unassembled WGS sequence"/>
</dbReference>
<evidence type="ECO:0000256" key="2">
    <source>
        <dbReference type="ARBA" id="ARBA00004496"/>
    </source>
</evidence>
<dbReference type="Gene3D" id="3.30.1370.10">
    <property type="entry name" value="K Homology domain, type 1"/>
    <property type="match status" value="2"/>
</dbReference>
<comment type="subcellular location">
    <subcellularLocation>
        <location evidence="2">Cytoplasm</location>
    </subcellularLocation>
    <subcellularLocation>
        <location evidence="1">Nucleus</location>
    </subcellularLocation>
</comment>
<dbReference type="EMBL" id="VIIS01001927">
    <property type="protein sequence ID" value="KAF0290839.1"/>
    <property type="molecule type" value="Genomic_DNA"/>
</dbReference>
<dbReference type="CDD" id="cd22423">
    <property type="entry name" value="KH-I_MEX3_rpt1"/>
    <property type="match status" value="1"/>
</dbReference>
<evidence type="ECO:0000256" key="4">
    <source>
        <dbReference type="ARBA" id="ARBA00022737"/>
    </source>
</evidence>
<dbReference type="SMART" id="SM00322">
    <property type="entry name" value="KH"/>
    <property type="match status" value="2"/>
</dbReference>
<feature type="compositionally biased region" description="Pro residues" evidence="7">
    <location>
        <begin position="395"/>
        <end position="418"/>
    </location>
</feature>
<gene>
    <name evidence="9" type="primary">MEX3D</name>
    <name evidence="9" type="ORF">FJT64_010971</name>
</gene>
<dbReference type="InterPro" id="IPR004087">
    <property type="entry name" value="KH_dom"/>
</dbReference>
<dbReference type="InterPro" id="IPR047226">
    <property type="entry name" value="KH-I_MEX3_rpt2"/>
</dbReference>
<dbReference type="InterPro" id="IPR004088">
    <property type="entry name" value="KH_dom_type_1"/>
</dbReference>
<keyword evidence="4" id="KW-0677">Repeat</keyword>
<evidence type="ECO:0000256" key="3">
    <source>
        <dbReference type="ARBA" id="ARBA00022490"/>
    </source>
</evidence>
<evidence type="ECO:0000256" key="7">
    <source>
        <dbReference type="SAM" id="MobiDB-lite"/>
    </source>
</evidence>
<evidence type="ECO:0000256" key="6">
    <source>
        <dbReference type="PROSITE-ProRule" id="PRU00117"/>
    </source>
</evidence>
<dbReference type="OrthoDB" id="427410at2759"/>
<name>A0A6A4VCG9_AMPAM</name>
<evidence type="ECO:0000313" key="10">
    <source>
        <dbReference type="Proteomes" id="UP000440578"/>
    </source>
</evidence>
<evidence type="ECO:0000259" key="8">
    <source>
        <dbReference type="SMART" id="SM00322"/>
    </source>
</evidence>
<feature type="region of interest" description="Disordered" evidence="7">
    <location>
        <begin position="453"/>
        <end position="479"/>
    </location>
</feature>
<evidence type="ECO:0000256" key="1">
    <source>
        <dbReference type="ARBA" id="ARBA00004123"/>
    </source>
</evidence>
<dbReference type="PANTHER" id="PTHR23285:SF7">
    <property type="entry name" value="LD09246P1"/>
    <property type="match status" value="1"/>
</dbReference>
<feature type="compositionally biased region" description="Polar residues" evidence="7">
    <location>
        <begin position="512"/>
        <end position="525"/>
    </location>
</feature>
<keyword evidence="10" id="KW-1185">Reference proteome</keyword>
<dbReference type="GO" id="GO:0005737">
    <property type="term" value="C:cytoplasm"/>
    <property type="evidence" value="ECO:0007669"/>
    <property type="project" value="UniProtKB-SubCell"/>
</dbReference>
<dbReference type="Pfam" id="PF00013">
    <property type="entry name" value="KH_1"/>
    <property type="match status" value="2"/>
</dbReference>
<feature type="region of interest" description="Disordered" evidence="7">
    <location>
        <begin position="394"/>
        <end position="423"/>
    </location>
</feature>
<dbReference type="InterPro" id="IPR047228">
    <property type="entry name" value="KH-I_MEX3_rpt1"/>
</dbReference>
<feature type="domain" description="K Homology" evidence="8">
    <location>
        <begin position="164"/>
        <end position="232"/>
    </location>
</feature>